<dbReference type="EMBL" id="UGTP01000001">
    <property type="protein sequence ID" value="SUC12369.1"/>
    <property type="molecule type" value="Genomic_DNA"/>
</dbReference>
<protein>
    <submittedName>
        <fullName evidence="2">Uncharacterized protein</fullName>
    </submittedName>
</protein>
<keyword evidence="1" id="KW-0472">Membrane</keyword>
<accession>A0A379F148</accession>
<organism evidence="2 3">
    <name type="scientific">Prevotella pallens</name>
    <dbReference type="NCBI Taxonomy" id="60133"/>
    <lineage>
        <taxon>Bacteria</taxon>
        <taxon>Pseudomonadati</taxon>
        <taxon>Bacteroidota</taxon>
        <taxon>Bacteroidia</taxon>
        <taxon>Bacteroidales</taxon>
        <taxon>Prevotellaceae</taxon>
        <taxon>Prevotella</taxon>
    </lineage>
</organism>
<name>A0A379F148_9BACT</name>
<proteinExistence type="predicted"/>
<sequence length="87" mass="10267">MPKTFSNQHITQKSKSPNIIRNTQLVIFFIMKMRTIKQRMAYNVFPICSMCLIFFQNTFKGYWNLCTKFHRLMGNGVIKAKNISVQT</sequence>
<keyword evidence="1" id="KW-0812">Transmembrane</keyword>
<dbReference type="Proteomes" id="UP000254235">
    <property type="component" value="Unassembled WGS sequence"/>
</dbReference>
<evidence type="ECO:0000313" key="3">
    <source>
        <dbReference type="Proteomes" id="UP000254235"/>
    </source>
</evidence>
<evidence type="ECO:0000313" key="2">
    <source>
        <dbReference type="EMBL" id="SUC12369.1"/>
    </source>
</evidence>
<reference evidence="2 3" key="1">
    <citation type="submission" date="2018-06" db="EMBL/GenBank/DDBJ databases">
        <authorList>
            <consortium name="Pathogen Informatics"/>
            <person name="Doyle S."/>
        </authorList>
    </citation>
    <scope>NUCLEOTIDE SEQUENCE [LARGE SCALE GENOMIC DNA]</scope>
    <source>
        <strain evidence="2 3">NCTC13043</strain>
    </source>
</reference>
<feature type="transmembrane region" description="Helical" evidence="1">
    <location>
        <begin position="40"/>
        <end position="59"/>
    </location>
</feature>
<evidence type="ECO:0000256" key="1">
    <source>
        <dbReference type="SAM" id="Phobius"/>
    </source>
</evidence>
<dbReference type="AlphaFoldDB" id="A0A379F148"/>
<gene>
    <name evidence="2" type="ORF">NCTC13043_00972</name>
</gene>
<keyword evidence="1" id="KW-1133">Transmembrane helix</keyword>